<keyword evidence="7" id="KW-0998">Cell outer membrane</keyword>
<evidence type="ECO:0000313" key="8">
    <source>
        <dbReference type="EMBL" id="EDS03482.1"/>
    </source>
</evidence>
<keyword evidence="4" id="KW-0812">Transmembrane</keyword>
<dbReference type="Proteomes" id="UP000005819">
    <property type="component" value="Unassembled WGS sequence"/>
</dbReference>
<gene>
    <name evidence="8" type="ORF">ALIPUT_01303</name>
</gene>
<dbReference type="Gene3D" id="2.40.160.60">
    <property type="entry name" value="Outer membrane protein transport protein (OMPP1/FadL/TodX)"/>
    <property type="match status" value="1"/>
</dbReference>
<evidence type="ECO:0000256" key="2">
    <source>
        <dbReference type="ARBA" id="ARBA00008163"/>
    </source>
</evidence>
<proteinExistence type="inferred from homology"/>
<dbReference type="Pfam" id="PF03349">
    <property type="entry name" value="Toluene_X"/>
    <property type="match status" value="1"/>
</dbReference>
<evidence type="ECO:0000256" key="3">
    <source>
        <dbReference type="ARBA" id="ARBA00022452"/>
    </source>
</evidence>
<evidence type="ECO:0000256" key="5">
    <source>
        <dbReference type="ARBA" id="ARBA00022729"/>
    </source>
</evidence>
<protein>
    <submittedName>
        <fullName evidence="8">Outer membrane protein transport protein, Ompp1/FadL/TodX family</fullName>
    </submittedName>
</protein>
<dbReference type="PANTHER" id="PTHR35093">
    <property type="entry name" value="OUTER MEMBRANE PROTEIN NMB0088-RELATED"/>
    <property type="match status" value="1"/>
</dbReference>
<keyword evidence="6" id="KW-0472">Membrane</keyword>
<dbReference type="InterPro" id="IPR005017">
    <property type="entry name" value="OMPP1/FadL/TodX"/>
</dbReference>
<name>B0MVV2_9BACT</name>
<dbReference type="PANTHER" id="PTHR35093:SF8">
    <property type="entry name" value="OUTER MEMBRANE PROTEIN NMB0088-RELATED"/>
    <property type="match status" value="1"/>
</dbReference>
<dbReference type="GO" id="GO:0015483">
    <property type="term" value="F:long-chain fatty acid transporting porin activity"/>
    <property type="evidence" value="ECO:0007669"/>
    <property type="project" value="TreeGrafter"/>
</dbReference>
<evidence type="ECO:0000256" key="4">
    <source>
        <dbReference type="ARBA" id="ARBA00022692"/>
    </source>
</evidence>
<comment type="subcellular location">
    <subcellularLocation>
        <location evidence="1">Cell outer membrane</location>
        <topology evidence="1">Multi-pass membrane protein</topology>
    </subcellularLocation>
</comment>
<comment type="caution">
    <text evidence="8">The sequence shown here is derived from an EMBL/GenBank/DDBJ whole genome shotgun (WGS) entry which is preliminary data.</text>
</comment>
<dbReference type="GO" id="GO:0009279">
    <property type="term" value="C:cell outer membrane"/>
    <property type="evidence" value="ECO:0007669"/>
    <property type="project" value="UniProtKB-SubCell"/>
</dbReference>
<dbReference type="SUPFAM" id="SSF56935">
    <property type="entry name" value="Porins"/>
    <property type="match status" value="1"/>
</dbReference>
<organism evidence="8 9">
    <name type="scientific">Alistipes putredinis DSM 17216</name>
    <dbReference type="NCBI Taxonomy" id="445970"/>
    <lineage>
        <taxon>Bacteria</taxon>
        <taxon>Pseudomonadati</taxon>
        <taxon>Bacteroidota</taxon>
        <taxon>Bacteroidia</taxon>
        <taxon>Bacteroidales</taxon>
        <taxon>Rikenellaceae</taxon>
        <taxon>Alistipes</taxon>
    </lineage>
</organism>
<keyword evidence="3" id="KW-1134">Transmembrane beta strand</keyword>
<dbReference type="HOGENOM" id="CLU_035981_2_0_10"/>
<evidence type="ECO:0000256" key="7">
    <source>
        <dbReference type="ARBA" id="ARBA00023237"/>
    </source>
</evidence>
<comment type="similarity">
    <text evidence="2">Belongs to the OmpP1/FadL family.</text>
</comment>
<keyword evidence="5" id="KW-0732">Signal</keyword>
<dbReference type="EMBL" id="ABFK02000018">
    <property type="protein sequence ID" value="EDS03482.1"/>
    <property type="molecule type" value="Genomic_DNA"/>
</dbReference>
<reference evidence="8" key="1">
    <citation type="submission" date="2007-10" db="EMBL/GenBank/DDBJ databases">
        <authorList>
            <person name="Fulton L."/>
            <person name="Clifton S."/>
            <person name="Fulton B."/>
            <person name="Xu J."/>
            <person name="Minx P."/>
            <person name="Pepin K.H."/>
            <person name="Johnson M."/>
            <person name="Thiruvilangam P."/>
            <person name="Bhonagiri V."/>
            <person name="Nash W.E."/>
            <person name="Mardis E.R."/>
            <person name="Wilson R.K."/>
        </authorList>
    </citation>
    <scope>NUCLEOTIDE SEQUENCE [LARGE SCALE GENOMIC DNA]</scope>
    <source>
        <strain evidence="8">DSM 17216</strain>
    </source>
</reference>
<dbReference type="AlphaFoldDB" id="B0MVV2"/>
<sequence length="523" mass="57003">MRIAPKLVRAHKLTTEINIFFKLSTKTLIMKQLLLTISALLFATAVCAEGYQVNTLSAKQLGMGHVGTGMKLNSESIYFNPAGTAFQTSRFSFSVGITGIKSNATYLSNNDYRGNPQIQAHSDNKISTPLYAYFNYKATKNLAVGLGFYTPYGSSMNWGDNWVGAHLIQSIDLQAYTLQPTISYKFWDKLSVGVGMTITWGTFDLSRSMFPVGEATNNTIAGLLTAAGQGQYAELFTQAGDRSLVSARIKGDAKTAIGVNVGILWDITPEWTLGFSYRSKVKMKVASGTANLLYASPEIGQVLQATGMIPDLSSACVETELPLPANLAWGVGFRPTPKWEMAFDIQYVLWSAYKSLHVDITDPTTGASVYDLPTSIKNYKNTVATRIGVQYHACKFVTARLGMYVDESPVRSDFLNPETPSMTKVSYTAGVTINPCKNVSIDLAYGYITSADPERTGSCDYYNSLTYKAVYAQTYGQLIAGGMAPEQAKIQAHTTANDKAIQPFSGNYSLSAHTFAIGVNLKF</sequence>
<reference evidence="8" key="2">
    <citation type="submission" date="2013-09" db="EMBL/GenBank/DDBJ databases">
        <title>Draft genome sequence of Alistipes putredinis (DSM 17216).</title>
        <authorList>
            <person name="Sudarsanam P."/>
            <person name="Ley R."/>
            <person name="Guruge J."/>
            <person name="Turnbaugh P.J."/>
            <person name="Mahowald M."/>
            <person name="Liep D."/>
            <person name="Gordon J."/>
        </authorList>
    </citation>
    <scope>NUCLEOTIDE SEQUENCE</scope>
    <source>
        <strain evidence="8">DSM 17216</strain>
    </source>
</reference>
<evidence type="ECO:0000256" key="1">
    <source>
        <dbReference type="ARBA" id="ARBA00004571"/>
    </source>
</evidence>
<evidence type="ECO:0000313" key="9">
    <source>
        <dbReference type="Proteomes" id="UP000005819"/>
    </source>
</evidence>
<evidence type="ECO:0000256" key="6">
    <source>
        <dbReference type="ARBA" id="ARBA00023136"/>
    </source>
</evidence>
<accession>B0MVV2</accession>
<dbReference type="eggNOG" id="COG2067">
    <property type="taxonomic scope" value="Bacteria"/>
</dbReference>
<keyword evidence="9" id="KW-1185">Reference proteome</keyword>